<dbReference type="Pfam" id="PF02283">
    <property type="entry name" value="CobU"/>
    <property type="match status" value="1"/>
</dbReference>
<dbReference type="GeneID" id="42776009"/>
<dbReference type="GO" id="GO:0009236">
    <property type="term" value="P:cobalamin biosynthetic process"/>
    <property type="evidence" value="ECO:0007669"/>
    <property type="project" value="UniProtKB-UniPathway"/>
</dbReference>
<accession>A0A174W6J6</accession>
<dbReference type="InterPro" id="IPR027417">
    <property type="entry name" value="P-loop_NTPase"/>
</dbReference>
<evidence type="ECO:0000313" key="1">
    <source>
        <dbReference type="EMBL" id="OBY10517.1"/>
    </source>
</evidence>
<name>A0A174W6J6_9CLOT</name>
<dbReference type="SUPFAM" id="SSF52540">
    <property type="entry name" value="P-loop containing nucleoside triphosphate hydrolases"/>
    <property type="match status" value="1"/>
</dbReference>
<dbReference type="OrthoDB" id="1766664at2"/>
<proteinExistence type="predicted"/>
<evidence type="ECO:0000313" key="2">
    <source>
        <dbReference type="Proteomes" id="UP000092714"/>
    </source>
</evidence>
<gene>
    <name evidence="1" type="ORF">CP373A1_08360</name>
</gene>
<keyword evidence="2" id="KW-1185">Reference proteome</keyword>
<dbReference type="RefSeq" id="WP_027098183.1">
    <property type="nucleotide sequence ID" value="NZ_CABHIH010000002.1"/>
</dbReference>
<dbReference type="AlphaFoldDB" id="A0A174W6J6"/>
<reference evidence="1 2" key="1">
    <citation type="submission" date="2016-06" db="EMBL/GenBank/DDBJ databases">
        <authorList>
            <person name="Kjaerup R.B."/>
            <person name="Dalgaard T.S."/>
            <person name="Juul-Madsen H.R."/>
        </authorList>
    </citation>
    <scope>NUCLEOTIDE SEQUENCE [LARGE SCALE GENOMIC DNA]</scope>
    <source>
        <strain evidence="1 2">373-A1</strain>
    </source>
</reference>
<comment type="caution">
    <text evidence="1">The sequence shown here is derived from an EMBL/GenBank/DDBJ whole genome shotgun (WGS) entry which is preliminary data.</text>
</comment>
<dbReference type="GO" id="GO:0043752">
    <property type="term" value="F:adenosylcobinamide kinase activity"/>
    <property type="evidence" value="ECO:0007669"/>
    <property type="project" value="InterPro"/>
</dbReference>
<sequence length="126" mass="14667">MELYFGGAYNGKLRLIKEKFNIDEKDIFFCGEGKIDFSKKVICGIHMFIYNEVINGRDAMAFFKKNIERFNDKIIISDDLSSGIVPLKKEDRKWREETGKVLQFLTIKSNKVTRVFCGLPMVLKDE</sequence>
<protein>
    <submittedName>
        <fullName evidence="1">Cobalamin biosynthesis protein CobU</fullName>
    </submittedName>
</protein>
<dbReference type="Proteomes" id="UP000092714">
    <property type="component" value="Unassembled WGS sequence"/>
</dbReference>
<dbReference type="EMBL" id="MAPZ01000019">
    <property type="protein sequence ID" value="OBY10517.1"/>
    <property type="molecule type" value="Genomic_DNA"/>
</dbReference>
<dbReference type="InterPro" id="IPR003203">
    <property type="entry name" value="CobU/CobP"/>
</dbReference>
<dbReference type="UniPathway" id="UPA00148">
    <property type="reaction ID" value="UER00236"/>
</dbReference>
<dbReference type="GO" id="GO:0000166">
    <property type="term" value="F:nucleotide binding"/>
    <property type="evidence" value="ECO:0007669"/>
    <property type="project" value="InterPro"/>
</dbReference>
<dbReference type="Gene3D" id="3.40.50.300">
    <property type="entry name" value="P-loop containing nucleotide triphosphate hydrolases"/>
    <property type="match status" value="1"/>
</dbReference>
<dbReference type="eggNOG" id="COG2087">
    <property type="taxonomic scope" value="Bacteria"/>
</dbReference>
<organism evidence="1 2">
    <name type="scientific">Clostridium paraputrificum</name>
    <dbReference type="NCBI Taxonomy" id="29363"/>
    <lineage>
        <taxon>Bacteria</taxon>
        <taxon>Bacillati</taxon>
        <taxon>Bacillota</taxon>
        <taxon>Clostridia</taxon>
        <taxon>Eubacteriales</taxon>
        <taxon>Clostridiaceae</taxon>
        <taxon>Clostridium</taxon>
    </lineage>
</organism>